<comment type="subcellular location">
    <subcellularLocation>
        <location evidence="1">Membrane</location>
        <topology evidence="1">Single-pass membrane protein</topology>
    </subcellularLocation>
</comment>
<keyword evidence="4 6" id="KW-0472">Membrane</keyword>
<proteinExistence type="predicted"/>
<feature type="transmembrane region" description="Helical" evidence="6">
    <location>
        <begin position="52"/>
        <end position="70"/>
    </location>
</feature>
<name>A0A9D4K0Y0_DREPO</name>
<dbReference type="InterPro" id="IPR045232">
    <property type="entry name" value="FAM234"/>
</dbReference>
<evidence type="ECO:0000256" key="3">
    <source>
        <dbReference type="ARBA" id="ARBA00022989"/>
    </source>
</evidence>
<dbReference type="SUPFAM" id="SSF69318">
    <property type="entry name" value="Integrin alpha N-terminal domain"/>
    <property type="match status" value="1"/>
</dbReference>
<feature type="compositionally biased region" description="Polar residues" evidence="5">
    <location>
        <begin position="660"/>
        <end position="669"/>
    </location>
</feature>
<sequence length="810" mass="91859">MKRRSKLSSQNKKIDIKSSGEDEFSGRSGQMEFDLNADVKANEKRLKHSFKLCLLGLVIIIAIYKFHMIGSLSKTNVDEIVINQTETGWKRTFKNRLFGGANVMFDVDEDGKPDILSGAGDLMTYNETLFCMESNDDDTAGQFSHFHDLCKDFNLTYPCKAVIFAVRGYDGKLLWELPVRSIPLFFNCEDVDVNQDNKTDCIVSGRSGTLMAFDPRKGKTLWMSEPQDFIKANWNVYRVVAIGDLDNDGVTELLVSNGGNPAKTAEETDRDPGRLLVVSGADGKPYGRRYLNMPNRRETYMSPILYKPFHHYYILFGSGGESISGDLMGIDLTDFLCYTFPNPECKARNGSTDPWNLKEKNEDNIFIIYRGEKKGVMVTPVIVDANNDGVQDIILSMFEGKIVLIDGKTANEVWTTLYNGMESYSTPAPGYFNNDDILDYMVNWNKGAWFTYSSANVSIINGKDGSILWTLSSAYMQFSSSLVASTNHKHKHAFVFRQQGRGSVFRWTPGGQILRPGETLNDLKLHLSIKDTDSDMQRPHDDYEVVFPDELDKDDLKRLNMTRVDYKRLKYKLTTLTCEDDVDSFRGEVLMIDIDSLNSAYRIIDRPMEKYHYKVKNINVDHFDSNTHLDSKYRRPLPVQEGDVARSAKSQGSGGGLLTATITPNTNSKQESRIRKCKGLTQIKGPLVEMCSTEEPDLFSTGMLGDFDGDGFLDYIGVYLRQYPKYNRKYYKAGADMDVLMQKVNVELLISKQTLEKVHLNAVTDMQVTKDPQYTPSTPKRYLPPTEQPWTQFMGKSQDSIYQKNISTII</sequence>
<evidence type="ECO:0000256" key="6">
    <source>
        <dbReference type="SAM" id="Phobius"/>
    </source>
</evidence>
<dbReference type="Pfam" id="PF23727">
    <property type="entry name" value="Beta-prop_FAM234A_B"/>
    <property type="match status" value="1"/>
</dbReference>
<dbReference type="GO" id="GO:0016020">
    <property type="term" value="C:membrane"/>
    <property type="evidence" value="ECO:0007669"/>
    <property type="project" value="UniProtKB-SubCell"/>
</dbReference>
<evidence type="ECO:0000256" key="2">
    <source>
        <dbReference type="ARBA" id="ARBA00022692"/>
    </source>
</evidence>
<dbReference type="OrthoDB" id="567787at2759"/>
<dbReference type="InterPro" id="IPR055409">
    <property type="entry name" value="Beta-prop_FAM234A_B"/>
</dbReference>
<evidence type="ECO:0000313" key="9">
    <source>
        <dbReference type="Proteomes" id="UP000828390"/>
    </source>
</evidence>
<dbReference type="PANTHER" id="PTHR21419">
    <property type="match status" value="1"/>
</dbReference>
<dbReference type="InterPro" id="IPR015943">
    <property type="entry name" value="WD40/YVTN_repeat-like_dom_sf"/>
</dbReference>
<feature type="domain" description="FAM234A/B beta-propeller" evidence="7">
    <location>
        <begin position="147"/>
        <end position="496"/>
    </location>
</feature>
<feature type="region of interest" description="Disordered" evidence="5">
    <location>
        <begin position="646"/>
        <end position="670"/>
    </location>
</feature>
<gene>
    <name evidence="8" type="ORF">DPMN_129292</name>
</gene>
<evidence type="ECO:0000256" key="5">
    <source>
        <dbReference type="SAM" id="MobiDB-lite"/>
    </source>
</evidence>
<reference evidence="8" key="2">
    <citation type="submission" date="2020-11" db="EMBL/GenBank/DDBJ databases">
        <authorList>
            <person name="McCartney M.A."/>
            <person name="Auch B."/>
            <person name="Kono T."/>
            <person name="Mallez S."/>
            <person name="Becker A."/>
            <person name="Gohl D.M."/>
            <person name="Silverstein K.A.T."/>
            <person name="Koren S."/>
            <person name="Bechman K.B."/>
            <person name="Herman A."/>
            <person name="Abrahante J.E."/>
            <person name="Garbe J."/>
        </authorList>
    </citation>
    <scope>NUCLEOTIDE SEQUENCE</scope>
    <source>
        <strain evidence="8">Duluth1</strain>
        <tissue evidence="8">Whole animal</tissue>
    </source>
</reference>
<evidence type="ECO:0000256" key="4">
    <source>
        <dbReference type="ARBA" id="ARBA00023136"/>
    </source>
</evidence>
<feature type="region of interest" description="Disordered" evidence="5">
    <location>
        <begin position="1"/>
        <end position="26"/>
    </location>
</feature>
<evidence type="ECO:0000259" key="7">
    <source>
        <dbReference type="Pfam" id="PF23727"/>
    </source>
</evidence>
<dbReference type="Gene3D" id="2.130.10.10">
    <property type="entry name" value="YVTN repeat-like/Quinoprotein amine dehydrogenase"/>
    <property type="match status" value="1"/>
</dbReference>
<dbReference type="Proteomes" id="UP000828390">
    <property type="component" value="Unassembled WGS sequence"/>
</dbReference>
<accession>A0A9D4K0Y0</accession>
<organism evidence="8 9">
    <name type="scientific">Dreissena polymorpha</name>
    <name type="common">Zebra mussel</name>
    <name type="synonym">Mytilus polymorpha</name>
    <dbReference type="NCBI Taxonomy" id="45954"/>
    <lineage>
        <taxon>Eukaryota</taxon>
        <taxon>Metazoa</taxon>
        <taxon>Spiralia</taxon>
        <taxon>Lophotrochozoa</taxon>
        <taxon>Mollusca</taxon>
        <taxon>Bivalvia</taxon>
        <taxon>Autobranchia</taxon>
        <taxon>Heteroconchia</taxon>
        <taxon>Euheterodonta</taxon>
        <taxon>Imparidentia</taxon>
        <taxon>Neoheterodontei</taxon>
        <taxon>Myida</taxon>
        <taxon>Dreissenoidea</taxon>
        <taxon>Dreissenidae</taxon>
        <taxon>Dreissena</taxon>
    </lineage>
</organism>
<reference evidence="8" key="1">
    <citation type="journal article" date="2019" name="bioRxiv">
        <title>The Genome of the Zebra Mussel, Dreissena polymorpha: A Resource for Invasive Species Research.</title>
        <authorList>
            <person name="McCartney M.A."/>
            <person name="Auch B."/>
            <person name="Kono T."/>
            <person name="Mallez S."/>
            <person name="Zhang Y."/>
            <person name="Obille A."/>
            <person name="Becker A."/>
            <person name="Abrahante J.E."/>
            <person name="Garbe J."/>
            <person name="Badalamenti J.P."/>
            <person name="Herman A."/>
            <person name="Mangelson H."/>
            <person name="Liachko I."/>
            <person name="Sullivan S."/>
            <person name="Sone E.D."/>
            <person name="Koren S."/>
            <person name="Silverstein K.A.T."/>
            <person name="Beckman K.B."/>
            <person name="Gohl D.M."/>
        </authorList>
    </citation>
    <scope>NUCLEOTIDE SEQUENCE</scope>
    <source>
        <strain evidence="8">Duluth1</strain>
        <tissue evidence="8">Whole animal</tissue>
    </source>
</reference>
<keyword evidence="9" id="KW-1185">Reference proteome</keyword>
<keyword evidence="2 6" id="KW-0812">Transmembrane</keyword>
<comment type="caution">
    <text evidence="8">The sequence shown here is derived from an EMBL/GenBank/DDBJ whole genome shotgun (WGS) entry which is preliminary data.</text>
</comment>
<evidence type="ECO:0000256" key="1">
    <source>
        <dbReference type="ARBA" id="ARBA00004167"/>
    </source>
</evidence>
<keyword evidence="3 6" id="KW-1133">Transmembrane helix</keyword>
<evidence type="ECO:0000313" key="8">
    <source>
        <dbReference type="EMBL" id="KAH3827358.1"/>
    </source>
</evidence>
<dbReference type="InterPro" id="IPR028994">
    <property type="entry name" value="Integrin_alpha_N"/>
</dbReference>
<dbReference type="PANTHER" id="PTHR21419:SF30">
    <property type="entry name" value="IG-LIKE DOMAIN-CONTAINING PROTEIN"/>
    <property type="match status" value="1"/>
</dbReference>
<dbReference type="EMBL" id="JAIWYP010000005">
    <property type="protein sequence ID" value="KAH3827358.1"/>
    <property type="molecule type" value="Genomic_DNA"/>
</dbReference>
<protein>
    <recommendedName>
        <fullName evidence="7">FAM234A/B beta-propeller domain-containing protein</fullName>
    </recommendedName>
</protein>
<dbReference type="AlphaFoldDB" id="A0A9D4K0Y0"/>